<evidence type="ECO:0000256" key="1">
    <source>
        <dbReference type="SAM" id="MobiDB-lite"/>
    </source>
</evidence>
<proteinExistence type="predicted"/>
<feature type="compositionally biased region" description="Polar residues" evidence="1">
    <location>
        <begin position="153"/>
        <end position="179"/>
    </location>
</feature>
<keyword evidence="4" id="KW-1185">Reference proteome</keyword>
<feature type="signal peptide" evidence="2">
    <location>
        <begin position="1"/>
        <end position="22"/>
    </location>
</feature>
<protein>
    <recommendedName>
        <fullName evidence="5">DUF4384 domain-containing protein</fullName>
    </recommendedName>
</protein>
<evidence type="ECO:0000313" key="3">
    <source>
        <dbReference type="EMBL" id="SBT10258.1"/>
    </source>
</evidence>
<evidence type="ECO:0000256" key="2">
    <source>
        <dbReference type="SAM" id="SignalP"/>
    </source>
</evidence>
<accession>A0A1A8Y1K6</accession>
<name>A0A1A8Y1K6_9PROT</name>
<dbReference type="STRING" id="1860102.ACCAA_920034"/>
<dbReference type="AlphaFoldDB" id="A0A1A8Y1K6"/>
<organism evidence="3 4">
    <name type="scientific">Candidatus Accumulibacter aalborgensis</name>
    <dbReference type="NCBI Taxonomy" id="1860102"/>
    <lineage>
        <taxon>Bacteria</taxon>
        <taxon>Pseudomonadati</taxon>
        <taxon>Pseudomonadota</taxon>
        <taxon>Betaproteobacteria</taxon>
        <taxon>Candidatus Accumulibacter</taxon>
    </lineage>
</organism>
<reference evidence="3 4" key="1">
    <citation type="submission" date="2016-06" db="EMBL/GenBank/DDBJ databases">
        <authorList>
            <person name="Kjaerup R.B."/>
            <person name="Dalgaard T.S."/>
            <person name="Juul-Madsen H.R."/>
        </authorList>
    </citation>
    <scope>NUCLEOTIDE SEQUENCE [LARGE SCALE GENOMIC DNA]</scope>
    <source>
        <strain evidence="3">3</strain>
    </source>
</reference>
<dbReference type="EMBL" id="FLQX01000174">
    <property type="protein sequence ID" value="SBT10258.1"/>
    <property type="molecule type" value="Genomic_DNA"/>
</dbReference>
<feature type="chain" id="PRO_5008381985" description="DUF4384 domain-containing protein" evidence="2">
    <location>
        <begin position="23"/>
        <end position="356"/>
    </location>
</feature>
<keyword evidence="2" id="KW-0732">Signal</keyword>
<gene>
    <name evidence="3" type="ORF">ACCAA_920034</name>
</gene>
<feature type="region of interest" description="Disordered" evidence="1">
    <location>
        <begin position="138"/>
        <end position="208"/>
    </location>
</feature>
<sequence>MRSLGSRTLALGLILAFPWAFAAPGFTPEAMQARSVGGGADFIAGYDGRRVLVLPDGRPILDDRFTSFRYRDGTNRRVIERARHERWRPGTPEYAAIPVHQYTVVQTHGAPFALLGDLQIASGYRDVNAYLMPYGAAPVHDGPRSVARHGPVATTQPRKATPPQKATQPRKATQPQKATQPRKATPPRKSSKVPGNTAPKKPLAWGDGQAASSKVQQAVLSAVPTQVSEDVRQQVRKQVRLSIAMHQNGRRLLLADVLVYGYGRIYLFQIAQPLKVGTASAGRECFLNPGDLLGFASLPASPVAEMKVVASGANSCLPGELVQVHLTDLQGMLDGFSVRVKDNMTRVSACAAPGRC</sequence>
<evidence type="ECO:0008006" key="5">
    <source>
        <dbReference type="Google" id="ProtNLM"/>
    </source>
</evidence>
<dbReference type="Proteomes" id="UP000199169">
    <property type="component" value="Unassembled WGS sequence"/>
</dbReference>
<evidence type="ECO:0000313" key="4">
    <source>
        <dbReference type="Proteomes" id="UP000199169"/>
    </source>
</evidence>